<dbReference type="NCBIfam" id="TIGR00254">
    <property type="entry name" value="GGDEF"/>
    <property type="match status" value="1"/>
</dbReference>
<protein>
    <submittedName>
        <fullName evidence="3">EAL domain-containing protein</fullName>
    </submittedName>
</protein>
<evidence type="ECO:0000259" key="2">
    <source>
        <dbReference type="PROSITE" id="PS50887"/>
    </source>
</evidence>
<dbReference type="Gene3D" id="3.20.20.450">
    <property type="entry name" value="EAL domain"/>
    <property type="match status" value="1"/>
</dbReference>
<dbReference type="SMART" id="SM00052">
    <property type="entry name" value="EAL"/>
    <property type="match status" value="1"/>
</dbReference>
<keyword evidence="4" id="KW-1185">Reference proteome</keyword>
<dbReference type="InterPro" id="IPR043128">
    <property type="entry name" value="Rev_trsase/Diguanyl_cyclase"/>
</dbReference>
<evidence type="ECO:0000313" key="4">
    <source>
        <dbReference type="Proteomes" id="UP000324760"/>
    </source>
</evidence>
<name>A0A5P1RAY1_9GAMM</name>
<dbReference type="CDD" id="cd01949">
    <property type="entry name" value="GGDEF"/>
    <property type="match status" value="1"/>
</dbReference>
<dbReference type="KEGG" id="ncu:F0U83_08580"/>
<dbReference type="InterPro" id="IPR000160">
    <property type="entry name" value="GGDEF_dom"/>
</dbReference>
<dbReference type="Pfam" id="PF00990">
    <property type="entry name" value="GGDEF"/>
    <property type="match status" value="1"/>
</dbReference>
<evidence type="ECO:0000259" key="1">
    <source>
        <dbReference type="PROSITE" id="PS50883"/>
    </source>
</evidence>
<evidence type="ECO:0000313" key="3">
    <source>
        <dbReference type="EMBL" id="QEQ96768.1"/>
    </source>
</evidence>
<dbReference type="InterPro" id="IPR052155">
    <property type="entry name" value="Biofilm_reg_signaling"/>
</dbReference>
<dbReference type="Gene3D" id="3.30.450.20">
    <property type="entry name" value="PAS domain"/>
    <property type="match status" value="1"/>
</dbReference>
<sequence>MLKEEELDTLKALQNPIWVYDVERFRIHWANEQAMSFWEAESAAELYSRDFSENMSEAIYTLLKNDLKGFRNGKEHTQWWTLFPKQKRKEVYCHYSGILLNDGRVAMLAQVVVTKELLETELSIHSSTTIASLWDNDGYLKSANPMFIEIYGKKKMRFADLFFSEHQAHEVWSTALEVREHEVELYLPTVHGSRWYGLQIRVNQTKDGNQFVLRQYDVTERKQRELEHRQLAVIDPLTKLSNRYGLMKRLEEMIDRGAAFSLFFIDLDNFKTINDYYGHNQGDRLLNILAERLSFRFSEASCIARLGGDEFLIADLVVDHADLDGMAKNLMQAICEPFMLEELGELQISASVGIVRFPEDGFIIDDLLRHADAAMYSAKGRGKSQYIYFSKQMSDEVNRRHRMRQLLSKAICDEEFSANFSPVVDTYQQGIVAYESALTWTNAELGVISADEFYPVAKECGMAALIGFMGLEQSCQGLMKFNRKGLNYQLLISISSSQLFGGNFVASLKKLLNTIECSPESIIIALNEAHLADPKADLFVLHQLRELGVNLLAEGFGAGRSSLSLLQQVPVTHIKLDRQLVEDIETSSHSVVRAALSMSTSMGLVVIAEGVTRETQLQKLQGLGCYICTGSLFKEAPESNLYNQLDPSVGARFTLPLRDDLP</sequence>
<gene>
    <name evidence="3" type="ORF">F0U83_08580</name>
</gene>
<dbReference type="Gene3D" id="3.30.70.270">
    <property type="match status" value="1"/>
</dbReference>
<dbReference type="EMBL" id="CP043869">
    <property type="protein sequence ID" value="QEQ96768.1"/>
    <property type="molecule type" value="Genomic_DNA"/>
</dbReference>
<dbReference type="PROSITE" id="PS50887">
    <property type="entry name" value="GGDEF"/>
    <property type="match status" value="1"/>
</dbReference>
<dbReference type="InterPro" id="IPR035919">
    <property type="entry name" value="EAL_sf"/>
</dbReference>
<dbReference type="SUPFAM" id="SSF141868">
    <property type="entry name" value="EAL domain-like"/>
    <property type="match status" value="1"/>
</dbReference>
<dbReference type="PROSITE" id="PS50883">
    <property type="entry name" value="EAL"/>
    <property type="match status" value="1"/>
</dbReference>
<proteinExistence type="predicted"/>
<dbReference type="PANTHER" id="PTHR44757:SF2">
    <property type="entry name" value="BIOFILM ARCHITECTURE MAINTENANCE PROTEIN MBAA"/>
    <property type="match status" value="1"/>
</dbReference>
<feature type="domain" description="GGDEF" evidence="2">
    <location>
        <begin position="258"/>
        <end position="391"/>
    </location>
</feature>
<dbReference type="InterPro" id="IPR001633">
    <property type="entry name" value="EAL_dom"/>
</dbReference>
<dbReference type="Proteomes" id="UP000324760">
    <property type="component" value="Chromosome"/>
</dbReference>
<dbReference type="RefSeq" id="WP_138987381.1">
    <property type="nucleotide sequence ID" value="NZ_CP043869.1"/>
</dbReference>
<feature type="domain" description="EAL" evidence="1">
    <location>
        <begin position="400"/>
        <end position="650"/>
    </location>
</feature>
<dbReference type="InterPro" id="IPR029787">
    <property type="entry name" value="Nucleotide_cyclase"/>
</dbReference>
<accession>A0A5P1RAY1</accession>
<dbReference type="Pfam" id="PF00563">
    <property type="entry name" value="EAL"/>
    <property type="match status" value="1"/>
</dbReference>
<dbReference type="SMART" id="SM00267">
    <property type="entry name" value="GGDEF"/>
    <property type="match status" value="1"/>
</dbReference>
<dbReference type="OrthoDB" id="9812358at2"/>
<reference evidence="3 4" key="1">
    <citation type="journal article" date="2019" name="Biochem. Eng. J.">
        <title>Metabolic engineering of the marine bacteria Neptunomonas concharum for the production of acetoin and meso-2,3-butanediol from acetate.</title>
        <authorList>
            <person name="Li W."/>
            <person name="Pu N."/>
            <person name="Liu C.-X."/>
            <person name="Yuan Q.-P."/>
            <person name="Li Z.-J."/>
        </authorList>
    </citation>
    <scope>NUCLEOTIDE SEQUENCE [LARGE SCALE GENOMIC DNA]</scope>
    <source>
        <strain evidence="3 4">JCM17730</strain>
    </source>
</reference>
<dbReference type="AlphaFoldDB" id="A0A5P1RAY1"/>
<dbReference type="PANTHER" id="PTHR44757">
    <property type="entry name" value="DIGUANYLATE CYCLASE DGCP"/>
    <property type="match status" value="1"/>
</dbReference>
<dbReference type="SUPFAM" id="SSF55785">
    <property type="entry name" value="PYP-like sensor domain (PAS domain)"/>
    <property type="match status" value="1"/>
</dbReference>
<dbReference type="CDD" id="cd01948">
    <property type="entry name" value="EAL"/>
    <property type="match status" value="1"/>
</dbReference>
<organism evidence="3 4">
    <name type="scientific">Neptunomonas concharum</name>
    <dbReference type="NCBI Taxonomy" id="1031538"/>
    <lineage>
        <taxon>Bacteria</taxon>
        <taxon>Pseudomonadati</taxon>
        <taxon>Pseudomonadota</taxon>
        <taxon>Gammaproteobacteria</taxon>
        <taxon>Oceanospirillales</taxon>
        <taxon>Oceanospirillaceae</taxon>
        <taxon>Neptunomonas</taxon>
    </lineage>
</organism>
<dbReference type="SUPFAM" id="SSF55073">
    <property type="entry name" value="Nucleotide cyclase"/>
    <property type="match status" value="1"/>
</dbReference>
<dbReference type="InterPro" id="IPR035965">
    <property type="entry name" value="PAS-like_dom_sf"/>
</dbReference>